<accession>A0A699W528</accession>
<proteinExistence type="predicted"/>
<organism evidence="1">
    <name type="scientific">Tanacetum cinerariifolium</name>
    <name type="common">Dalmatian daisy</name>
    <name type="synonym">Chrysanthemum cinerariifolium</name>
    <dbReference type="NCBI Taxonomy" id="118510"/>
    <lineage>
        <taxon>Eukaryota</taxon>
        <taxon>Viridiplantae</taxon>
        <taxon>Streptophyta</taxon>
        <taxon>Embryophyta</taxon>
        <taxon>Tracheophyta</taxon>
        <taxon>Spermatophyta</taxon>
        <taxon>Magnoliopsida</taxon>
        <taxon>eudicotyledons</taxon>
        <taxon>Gunneridae</taxon>
        <taxon>Pentapetalae</taxon>
        <taxon>asterids</taxon>
        <taxon>campanulids</taxon>
        <taxon>Asterales</taxon>
        <taxon>Asteraceae</taxon>
        <taxon>Asteroideae</taxon>
        <taxon>Anthemideae</taxon>
        <taxon>Anthemidinae</taxon>
        <taxon>Tanacetum</taxon>
    </lineage>
</organism>
<evidence type="ECO:0000313" key="1">
    <source>
        <dbReference type="EMBL" id="GFD39384.1"/>
    </source>
</evidence>
<dbReference type="AlphaFoldDB" id="A0A699W528"/>
<gene>
    <name evidence="1" type="ORF">Tci_911353</name>
</gene>
<reference evidence="1" key="1">
    <citation type="journal article" date="2019" name="Sci. Rep.">
        <title>Draft genome of Tanacetum cinerariifolium, the natural source of mosquito coil.</title>
        <authorList>
            <person name="Yamashiro T."/>
            <person name="Shiraishi A."/>
            <person name="Satake H."/>
            <person name="Nakayama K."/>
        </authorList>
    </citation>
    <scope>NUCLEOTIDE SEQUENCE</scope>
</reference>
<feature type="non-terminal residue" evidence="1">
    <location>
        <position position="55"/>
    </location>
</feature>
<comment type="caution">
    <text evidence="1">The sequence shown here is derived from an EMBL/GenBank/DDBJ whole genome shotgun (WGS) entry which is preliminary data.</text>
</comment>
<protein>
    <submittedName>
        <fullName evidence="1">Uncharacterized protein</fullName>
    </submittedName>
</protein>
<dbReference type="EMBL" id="BKCJ011515507">
    <property type="protein sequence ID" value="GFD39384.1"/>
    <property type="molecule type" value="Genomic_DNA"/>
</dbReference>
<name>A0A699W528_TANCI</name>
<sequence length="55" mass="5998">MLQVREVDAKEEVHVPTHNATEEIAAHNVVDQENVTEEIADDVAQPTSPLPPSPV</sequence>